<dbReference type="SMART" id="SM00422">
    <property type="entry name" value="HTH_MERR"/>
    <property type="match status" value="1"/>
</dbReference>
<dbReference type="InterPro" id="IPR009061">
    <property type="entry name" value="DNA-bd_dom_put_sf"/>
</dbReference>
<dbReference type="GO" id="GO:0003700">
    <property type="term" value="F:DNA-binding transcription factor activity"/>
    <property type="evidence" value="ECO:0007669"/>
    <property type="project" value="InterPro"/>
</dbReference>
<dbReference type="Proteomes" id="UP000234190">
    <property type="component" value="Unassembled WGS sequence"/>
</dbReference>
<name>A0A2N4TYR3_9BURK</name>
<evidence type="ECO:0000313" key="3">
    <source>
        <dbReference type="EMBL" id="PLC47908.1"/>
    </source>
</evidence>
<dbReference type="SUPFAM" id="SSF46955">
    <property type="entry name" value="Putative DNA-binding domain"/>
    <property type="match status" value="1"/>
</dbReference>
<keyword evidence="4" id="KW-1185">Reference proteome</keyword>
<evidence type="ECO:0000256" key="1">
    <source>
        <dbReference type="ARBA" id="ARBA00023125"/>
    </source>
</evidence>
<accession>A0A2N4TYR3</accession>
<dbReference type="GO" id="GO:0045893">
    <property type="term" value="P:positive regulation of DNA-templated transcription"/>
    <property type="evidence" value="ECO:0007669"/>
    <property type="project" value="InterPro"/>
</dbReference>
<organism evidence="3 4">
    <name type="scientific">Pollutimonas subterranea</name>
    <dbReference type="NCBI Taxonomy" id="2045210"/>
    <lineage>
        <taxon>Bacteria</taxon>
        <taxon>Pseudomonadati</taxon>
        <taxon>Pseudomonadota</taxon>
        <taxon>Betaproteobacteria</taxon>
        <taxon>Burkholderiales</taxon>
        <taxon>Alcaligenaceae</taxon>
        <taxon>Pollutimonas</taxon>
    </lineage>
</organism>
<dbReference type="Gene3D" id="1.10.1660.10">
    <property type="match status" value="1"/>
</dbReference>
<keyword evidence="1" id="KW-0238">DNA-binding</keyword>
<dbReference type="NCBIfam" id="TIGR02047">
    <property type="entry name" value="CadR-PbrR"/>
    <property type="match status" value="1"/>
</dbReference>
<dbReference type="CDD" id="cd04784">
    <property type="entry name" value="HTH_CadR-PbrR"/>
    <property type="match status" value="1"/>
</dbReference>
<dbReference type="OrthoDB" id="9808480at2"/>
<dbReference type="PANTHER" id="PTHR30204:SF92">
    <property type="entry name" value="HTH-TYPE TRANSCRIPTIONAL REGULATOR ZNTR"/>
    <property type="match status" value="1"/>
</dbReference>
<feature type="domain" description="HTH merR-type" evidence="2">
    <location>
        <begin position="2"/>
        <end position="71"/>
    </location>
</feature>
<dbReference type="Pfam" id="PF13411">
    <property type="entry name" value="MerR_1"/>
    <property type="match status" value="1"/>
</dbReference>
<dbReference type="AlphaFoldDB" id="A0A2N4TYR3"/>
<dbReference type="PRINTS" id="PR00040">
    <property type="entry name" value="HTHMERR"/>
</dbReference>
<dbReference type="PANTHER" id="PTHR30204">
    <property type="entry name" value="REDOX-CYCLING DRUG-SENSING TRANSCRIPTIONAL ACTIVATOR SOXR"/>
    <property type="match status" value="1"/>
</dbReference>
<dbReference type="EMBL" id="PDNW01000041">
    <property type="protein sequence ID" value="PLC47908.1"/>
    <property type="molecule type" value="Genomic_DNA"/>
</dbReference>
<dbReference type="InterPro" id="IPR011791">
    <property type="entry name" value="CadR-PbrR"/>
</dbReference>
<proteinExistence type="predicted"/>
<dbReference type="PROSITE" id="PS50937">
    <property type="entry name" value="HTH_MERR_2"/>
    <property type="match status" value="1"/>
</dbReference>
<gene>
    <name evidence="3" type="primary">cadR</name>
    <name evidence="3" type="ORF">CR159_20995</name>
</gene>
<dbReference type="InterPro" id="IPR000551">
    <property type="entry name" value="MerR-type_HTH_dom"/>
</dbReference>
<reference evidence="3 4" key="1">
    <citation type="submission" date="2017-10" db="EMBL/GenBank/DDBJ databases">
        <title>Two draft genome sequences of Pusillimonas sp. strains isolated from a nitrate- and radionuclide-contaminated groundwater in Russia.</title>
        <authorList>
            <person name="Grouzdev D.S."/>
            <person name="Tourova T.P."/>
            <person name="Goeva M.A."/>
            <person name="Babich T.L."/>
            <person name="Sokolova D.S."/>
            <person name="Abdullin R."/>
            <person name="Poltaraus A.B."/>
            <person name="Toshchakov S.V."/>
            <person name="Nazina T.N."/>
        </authorList>
    </citation>
    <scope>NUCLEOTIDE SEQUENCE [LARGE SCALE GENOMIC DNA]</scope>
    <source>
        <strain evidence="3 4">JR1/69-3-13</strain>
    </source>
</reference>
<evidence type="ECO:0000259" key="2">
    <source>
        <dbReference type="PROSITE" id="PS50937"/>
    </source>
</evidence>
<dbReference type="GO" id="GO:0046872">
    <property type="term" value="F:metal ion binding"/>
    <property type="evidence" value="ECO:0007669"/>
    <property type="project" value="InterPro"/>
</dbReference>
<evidence type="ECO:0000313" key="4">
    <source>
        <dbReference type="Proteomes" id="UP000234190"/>
    </source>
</evidence>
<protein>
    <submittedName>
        <fullName evidence="3">Cd(II)/Pb(II)-responsive transcriptional regulator</fullName>
    </submittedName>
</protein>
<dbReference type="InterPro" id="IPR047057">
    <property type="entry name" value="MerR_fam"/>
</dbReference>
<sequence>MNIKIGELAKRTECQAETIRYYEKEGLLPEPSRSSGNYRLYSEEHVERLRFIRHCRTLDMALEDVRALLKYRDKPEEDCGDVNALLDEHIHAVEVRVKELMQLKGHLTILREKCTSAKPTESCGILQALSDCSCHV</sequence>
<dbReference type="GO" id="GO:0003677">
    <property type="term" value="F:DNA binding"/>
    <property type="evidence" value="ECO:0007669"/>
    <property type="project" value="UniProtKB-KW"/>
</dbReference>
<comment type="caution">
    <text evidence="3">The sequence shown here is derived from an EMBL/GenBank/DDBJ whole genome shotgun (WGS) entry which is preliminary data.</text>
</comment>
<dbReference type="RefSeq" id="WP_102075894.1">
    <property type="nucleotide sequence ID" value="NZ_PDNW01000041.1"/>
</dbReference>